<dbReference type="EMBL" id="CAJVQB010033726">
    <property type="protein sequence ID" value="CAG8820187.1"/>
    <property type="molecule type" value="Genomic_DNA"/>
</dbReference>
<organism evidence="1 2">
    <name type="scientific">Gigaspora margarita</name>
    <dbReference type="NCBI Taxonomy" id="4874"/>
    <lineage>
        <taxon>Eukaryota</taxon>
        <taxon>Fungi</taxon>
        <taxon>Fungi incertae sedis</taxon>
        <taxon>Mucoromycota</taxon>
        <taxon>Glomeromycotina</taxon>
        <taxon>Glomeromycetes</taxon>
        <taxon>Diversisporales</taxon>
        <taxon>Gigasporaceae</taxon>
        <taxon>Gigaspora</taxon>
    </lineage>
</organism>
<evidence type="ECO:0000313" key="1">
    <source>
        <dbReference type="EMBL" id="CAG8820187.1"/>
    </source>
</evidence>
<evidence type="ECO:0000313" key="2">
    <source>
        <dbReference type="Proteomes" id="UP000789901"/>
    </source>
</evidence>
<protein>
    <submittedName>
        <fullName evidence="1">21009_t:CDS:1</fullName>
    </submittedName>
</protein>
<accession>A0ABN7W7V0</accession>
<sequence>GSLPLEQILQHHPKYKIFKQQLYHKQILYLEQLCSADNQALFS</sequence>
<name>A0ABN7W7V0_GIGMA</name>
<reference evidence="1 2" key="1">
    <citation type="submission" date="2021-06" db="EMBL/GenBank/DDBJ databases">
        <authorList>
            <person name="Kallberg Y."/>
            <person name="Tangrot J."/>
            <person name="Rosling A."/>
        </authorList>
    </citation>
    <scope>NUCLEOTIDE SEQUENCE [LARGE SCALE GENOMIC DNA]</scope>
    <source>
        <strain evidence="1 2">120-4 pot B 10/14</strain>
    </source>
</reference>
<comment type="caution">
    <text evidence="1">The sequence shown here is derived from an EMBL/GenBank/DDBJ whole genome shotgun (WGS) entry which is preliminary data.</text>
</comment>
<proteinExistence type="predicted"/>
<dbReference type="Proteomes" id="UP000789901">
    <property type="component" value="Unassembled WGS sequence"/>
</dbReference>
<gene>
    <name evidence="1" type="ORF">GMARGA_LOCUS27506</name>
</gene>
<keyword evidence="2" id="KW-1185">Reference proteome</keyword>
<feature type="non-terminal residue" evidence="1">
    <location>
        <position position="1"/>
    </location>
</feature>